<dbReference type="PANTHER" id="PTHR11487">
    <property type="entry name" value="THIOESTERASE"/>
    <property type="match status" value="1"/>
</dbReference>
<evidence type="ECO:0000256" key="1">
    <source>
        <dbReference type="ARBA" id="ARBA00007169"/>
    </source>
</evidence>
<comment type="similarity">
    <text evidence="1">Belongs to the thioesterase family.</text>
</comment>
<dbReference type="RefSeq" id="WP_153278399.1">
    <property type="nucleotide sequence ID" value="NZ_CP034550.1"/>
</dbReference>
<feature type="domain" description="Thioesterase" evidence="2">
    <location>
        <begin position="108"/>
        <end position="324"/>
    </location>
</feature>
<dbReference type="SUPFAM" id="SSF53474">
    <property type="entry name" value="alpha/beta-Hydrolases"/>
    <property type="match status" value="1"/>
</dbReference>
<keyword evidence="4" id="KW-1185">Reference proteome</keyword>
<dbReference type="InterPro" id="IPR012223">
    <property type="entry name" value="TEII"/>
</dbReference>
<name>A0A5Q0H2J0_SACSY</name>
<evidence type="ECO:0000313" key="4">
    <source>
        <dbReference type="Proteomes" id="UP000325787"/>
    </source>
</evidence>
<proteinExistence type="inferred from homology"/>
<dbReference type="KEGG" id="ssyi:EKG83_25940"/>
<dbReference type="Gene3D" id="3.40.50.1820">
    <property type="entry name" value="alpha/beta hydrolase"/>
    <property type="match status" value="1"/>
</dbReference>
<reference evidence="4" key="1">
    <citation type="journal article" date="2021" name="Curr. Microbiol.">
        <title>Complete genome of nocamycin-producing strain Saccharothrix syringae NRRL B-16468 reveals the biosynthetic potential for secondary metabolites.</title>
        <authorList>
            <person name="Mo X."/>
            <person name="Yang S."/>
        </authorList>
    </citation>
    <scope>NUCLEOTIDE SEQUENCE [LARGE SCALE GENOMIC DNA]</scope>
    <source>
        <strain evidence="4">ATCC 51364 / DSM 43886 / JCM 6844 / KCTC 9398 / NBRC 14523 / NRRL B-16468 / INA 2240</strain>
    </source>
</reference>
<dbReference type="Proteomes" id="UP000325787">
    <property type="component" value="Chromosome"/>
</dbReference>
<protein>
    <submittedName>
        <fullName evidence="3">Thioesterase</fullName>
    </submittedName>
</protein>
<evidence type="ECO:0000313" key="3">
    <source>
        <dbReference type="EMBL" id="QFZ20401.1"/>
    </source>
</evidence>
<dbReference type="Pfam" id="PF00975">
    <property type="entry name" value="Thioesterase"/>
    <property type="match status" value="1"/>
</dbReference>
<dbReference type="OrthoDB" id="4169718at2"/>
<dbReference type="InterPro" id="IPR029058">
    <property type="entry name" value="AB_hydrolase_fold"/>
</dbReference>
<gene>
    <name evidence="3" type="ORF">EKG83_25940</name>
</gene>
<dbReference type="InterPro" id="IPR001031">
    <property type="entry name" value="Thioesterase"/>
</dbReference>
<dbReference type="EMBL" id="CP034550">
    <property type="protein sequence ID" value="QFZ20401.1"/>
    <property type="molecule type" value="Genomic_DNA"/>
</dbReference>
<dbReference type="AlphaFoldDB" id="A0A5Q0H2J0"/>
<accession>A0A5Q0H2J0</accession>
<dbReference type="GO" id="GO:0008610">
    <property type="term" value="P:lipid biosynthetic process"/>
    <property type="evidence" value="ECO:0007669"/>
    <property type="project" value="TreeGrafter"/>
</dbReference>
<evidence type="ECO:0000259" key="2">
    <source>
        <dbReference type="Pfam" id="PF00975"/>
    </source>
</evidence>
<sequence length="336" mass="35817">MHRRPRPHRAPVRVRVVVDERGGVGEVEVEPRFARRVHGPSSAAETAPILTGPTGRLAASCRYLSYTRPPGADPRETGRVDEARGGVVRTGQQSWLRRLRPVVRPALRLVCFPHSGGVAGGFHDWGTAVPFGVELIAVQYPARADRLGEPPVDAVTEMADRVAAELLRLDPVPTALFGHSLGALVAYETALLLRDAAAPARHLAVSGSPPPAEAGRGTTHLADDEELWTAVCALGGTDPDVAANTDLRALVLPGLRADVRASERYRPRPARPRLACPVRCYYGTGDPLVDPGRLSGWATVTTGSFSLCERPGAHFHVLVDPPALVADLLTAVPSHG</sequence>
<organism evidence="3 4">
    <name type="scientific">Saccharothrix syringae</name>
    <name type="common">Nocardiopsis syringae</name>
    <dbReference type="NCBI Taxonomy" id="103733"/>
    <lineage>
        <taxon>Bacteria</taxon>
        <taxon>Bacillati</taxon>
        <taxon>Actinomycetota</taxon>
        <taxon>Actinomycetes</taxon>
        <taxon>Pseudonocardiales</taxon>
        <taxon>Pseudonocardiaceae</taxon>
        <taxon>Saccharothrix</taxon>
    </lineage>
</organism>
<dbReference type="PANTHER" id="PTHR11487:SF0">
    <property type="entry name" value="S-ACYL FATTY ACID SYNTHASE THIOESTERASE, MEDIUM CHAIN"/>
    <property type="match status" value="1"/>
</dbReference>